<feature type="transmembrane region" description="Helical" evidence="1">
    <location>
        <begin position="7"/>
        <end position="24"/>
    </location>
</feature>
<dbReference type="WBParaSite" id="ACRNAN_scaffold361.g20923.t1">
    <property type="protein sequence ID" value="ACRNAN_scaffold361.g20923.t1"/>
    <property type="gene ID" value="ACRNAN_scaffold361.g20923"/>
</dbReference>
<dbReference type="AlphaFoldDB" id="A0A914DSS1"/>
<dbReference type="Proteomes" id="UP000887540">
    <property type="component" value="Unplaced"/>
</dbReference>
<evidence type="ECO:0000313" key="3">
    <source>
        <dbReference type="WBParaSite" id="ACRNAN_scaffold361.g20923.t1"/>
    </source>
</evidence>
<evidence type="ECO:0000313" key="2">
    <source>
        <dbReference type="Proteomes" id="UP000887540"/>
    </source>
</evidence>
<accession>A0A914DSS1</accession>
<name>A0A914DSS1_9BILA</name>
<proteinExistence type="predicted"/>
<keyword evidence="1" id="KW-0812">Transmembrane</keyword>
<keyword evidence="1" id="KW-1133">Transmembrane helix</keyword>
<reference evidence="3" key="1">
    <citation type="submission" date="2022-11" db="UniProtKB">
        <authorList>
            <consortium name="WormBaseParasite"/>
        </authorList>
    </citation>
    <scope>IDENTIFICATION</scope>
</reference>
<organism evidence="2 3">
    <name type="scientific">Acrobeloides nanus</name>
    <dbReference type="NCBI Taxonomy" id="290746"/>
    <lineage>
        <taxon>Eukaryota</taxon>
        <taxon>Metazoa</taxon>
        <taxon>Ecdysozoa</taxon>
        <taxon>Nematoda</taxon>
        <taxon>Chromadorea</taxon>
        <taxon>Rhabditida</taxon>
        <taxon>Tylenchina</taxon>
        <taxon>Cephalobomorpha</taxon>
        <taxon>Cephaloboidea</taxon>
        <taxon>Cephalobidae</taxon>
        <taxon>Acrobeloides</taxon>
    </lineage>
</organism>
<keyword evidence="2" id="KW-1185">Reference proteome</keyword>
<protein>
    <submittedName>
        <fullName evidence="3">Uncharacterized protein</fullName>
    </submittedName>
</protein>
<keyword evidence="1" id="KW-0472">Membrane</keyword>
<sequence>MVMLLKYIWYMVFAILILGIQYSIEINIEGDHELTTFLRPRRNMLIFSKFHRSVWPYHQGWPKRFVEMGPDPEFDMN</sequence>
<evidence type="ECO:0000256" key="1">
    <source>
        <dbReference type="SAM" id="Phobius"/>
    </source>
</evidence>